<organism evidence="3 4">
    <name type="scientific">Arenimonas maotaiensis</name>
    <dbReference type="NCBI Taxonomy" id="1446479"/>
    <lineage>
        <taxon>Bacteria</taxon>
        <taxon>Pseudomonadati</taxon>
        <taxon>Pseudomonadota</taxon>
        <taxon>Gammaproteobacteria</taxon>
        <taxon>Lysobacterales</taxon>
        <taxon>Lysobacteraceae</taxon>
        <taxon>Arenimonas</taxon>
    </lineage>
</organism>
<dbReference type="InterPro" id="IPR036265">
    <property type="entry name" value="HIT-like_sf"/>
</dbReference>
<evidence type="ECO:0000259" key="2">
    <source>
        <dbReference type="PROSITE" id="PS51084"/>
    </source>
</evidence>
<dbReference type="PROSITE" id="PS51084">
    <property type="entry name" value="HIT_2"/>
    <property type="match status" value="1"/>
</dbReference>
<feature type="domain" description="HIT" evidence="2">
    <location>
        <begin position="38"/>
        <end position="108"/>
    </location>
</feature>
<sequence>MNQPEFRLDGRLEADTHFLLDAPLCRIGLMDDARFPWLILVPRVPNVREWPDLGTEHQLQLQAEINAAARALQSVFPHGQKLNIAALGNVVPQLHIHVILRHDGDAAWPAPVWNSGQRQPYGEAEAGRIISLLITSISETFSN</sequence>
<proteinExistence type="predicted"/>
<reference evidence="3" key="2">
    <citation type="submission" date="2020-09" db="EMBL/GenBank/DDBJ databases">
        <authorList>
            <person name="Sun Q."/>
            <person name="Zhou Y."/>
        </authorList>
    </citation>
    <scope>NUCLEOTIDE SEQUENCE</scope>
    <source>
        <strain evidence="3">CGMCC 1.12726</strain>
    </source>
</reference>
<evidence type="ECO:0000256" key="1">
    <source>
        <dbReference type="PROSITE-ProRule" id="PRU00464"/>
    </source>
</evidence>
<evidence type="ECO:0000313" key="3">
    <source>
        <dbReference type="EMBL" id="GGF83352.1"/>
    </source>
</evidence>
<evidence type="ECO:0000313" key="4">
    <source>
        <dbReference type="Proteomes" id="UP000632858"/>
    </source>
</evidence>
<dbReference type="GO" id="GO:0003824">
    <property type="term" value="F:catalytic activity"/>
    <property type="evidence" value="ECO:0007669"/>
    <property type="project" value="InterPro"/>
</dbReference>
<dbReference type="InterPro" id="IPR011146">
    <property type="entry name" value="HIT-like"/>
</dbReference>
<comment type="caution">
    <text evidence="1">Lacks conserved residue(s) required for the propagation of feature annotation.</text>
</comment>
<name>A0A917FIU9_9GAMM</name>
<dbReference type="InterPro" id="IPR026026">
    <property type="entry name" value="HIT_Hint"/>
</dbReference>
<dbReference type="Proteomes" id="UP000632858">
    <property type="component" value="Unassembled WGS sequence"/>
</dbReference>
<dbReference type="AlphaFoldDB" id="A0A917FIU9"/>
<gene>
    <name evidence="3" type="ORF">GCM10010960_01810</name>
</gene>
<dbReference type="Gene3D" id="3.30.428.10">
    <property type="entry name" value="HIT-like"/>
    <property type="match status" value="1"/>
</dbReference>
<dbReference type="Pfam" id="PF01230">
    <property type="entry name" value="HIT"/>
    <property type="match status" value="1"/>
</dbReference>
<dbReference type="PIRSF" id="PIRSF000714">
    <property type="entry name" value="HIT"/>
    <property type="match status" value="1"/>
</dbReference>
<protein>
    <submittedName>
        <fullName evidence="3">HIT family protein</fullName>
    </submittedName>
</protein>
<comment type="caution">
    <text evidence="3">The sequence shown here is derived from an EMBL/GenBank/DDBJ whole genome shotgun (WGS) entry which is preliminary data.</text>
</comment>
<dbReference type="SUPFAM" id="SSF54197">
    <property type="entry name" value="HIT-like"/>
    <property type="match status" value="1"/>
</dbReference>
<keyword evidence="4" id="KW-1185">Reference proteome</keyword>
<reference evidence="3" key="1">
    <citation type="journal article" date="2014" name="Int. J. Syst. Evol. Microbiol.">
        <title>Complete genome sequence of Corynebacterium casei LMG S-19264T (=DSM 44701T), isolated from a smear-ripened cheese.</title>
        <authorList>
            <consortium name="US DOE Joint Genome Institute (JGI-PGF)"/>
            <person name="Walter F."/>
            <person name="Albersmeier A."/>
            <person name="Kalinowski J."/>
            <person name="Ruckert C."/>
        </authorList>
    </citation>
    <scope>NUCLEOTIDE SEQUENCE</scope>
    <source>
        <strain evidence="3">CGMCC 1.12726</strain>
    </source>
</reference>
<accession>A0A917FIU9</accession>
<dbReference type="RefSeq" id="WP_188446787.1">
    <property type="nucleotide sequence ID" value="NZ_BMFO01000001.1"/>
</dbReference>
<dbReference type="EMBL" id="BMFO01000001">
    <property type="protein sequence ID" value="GGF83352.1"/>
    <property type="molecule type" value="Genomic_DNA"/>
</dbReference>